<dbReference type="WBParaSite" id="Pan_g10727.t1">
    <property type="protein sequence ID" value="Pan_g10727.t1"/>
    <property type="gene ID" value="Pan_g10727"/>
</dbReference>
<reference evidence="3" key="2">
    <citation type="submission" date="2020-10" db="UniProtKB">
        <authorList>
            <consortium name="WormBaseParasite"/>
        </authorList>
    </citation>
    <scope>IDENTIFICATION</scope>
</reference>
<dbReference type="Proteomes" id="UP000492821">
    <property type="component" value="Unassembled WGS sequence"/>
</dbReference>
<evidence type="ECO:0000313" key="2">
    <source>
        <dbReference type="Proteomes" id="UP000492821"/>
    </source>
</evidence>
<accession>A0A7E4UN21</accession>
<name>A0A7E4UN21_PANRE</name>
<protein>
    <submittedName>
        <fullName evidence="3">Secreted protein</fullName>
    </submittedName>
</protein>
<reference evidence="2" key="1">
    <citation type="journal article" date="2013" name="Genetics">
        <title>The draft genome and transcriptome of Panagrellus redivivus are shaped by the harsh demands of a free-living lifestyle.</title>
        <authorList>
            <person name="Srinivasan J."/>
            <person name="Dillman A.R."/>
            <person name="Macchietto M.G."/>
            <person name="Heikkinen L."/>
            <person name="Lakso M."/>
            <person name="Fracchia K.M."/>
            <person name="Antoshechkin I."/>
            <person name="Mortazavi A."/>
            <person name="Wong G."/>
            <person name="Sternberg P.W."/>
        </authorList>
    </citation>
    <scope>NUCLEOTIDE SEQUENCE [LARGE SCALE GENOMIC DNA]</scope>
    <source>
        <strain evidence="2">MT8872</strain>
    </source>
</reference>
<proteinExistence type="predicted"/>
<evidence type="ECO:0000313" key="3">
    <source>
        <dbReference type="WBParaSite" id="Pan_g10727.t1"/>
    </source>
</evidence>
<dbReference type="AlphaFoldDB" id="A0A7E4UN21"/>
<organism evidence="2 3">
    <name type="scientific">Panagrellus redivivus</name>
    <name type="common">Microworm</name>
    <dbReference type="NCBI Taxonomy" id="6233"/>
    <lineage>
        <taxon>Eukaryota</taxon>
        <taxon>Metazoa</taxon>
        <taxon>Ecdysozoa</taxon>
        <taxon>Nematoda</taxon>
        <taxon>Chromadorea</taxon>
        <taxon>Rhabditida</taxon>
        <taxon>Tylenchina</taxon>
        <taxon>Panagrolaimomorpha</taxon>
        <taxon>Panagrolaimoidea</taxon>
        <taxon>Panagrolaimidae</taxon>
        <taxon>Panagrellus</taxon>
    </lineage>
</organism>
<evidence type="ECO:0000256" key="1">
    <source>
        <dbReference type="SAM" id="MobiDB-lite"/>
    </source>
</evidence>
<feature type="region of interest" description="Disordered" evidence="1">
    <location>
        <begin position="43"/>
        <end position="67"/>
    </location>
</feature>
<keyword evidence="2" id="KW-1185">Reference proteome</keyword>
<sequence length="67" mass="7260">MTDFTEAKLSAASVLTISFLCHIAQRPQTKQFVLSRPSNRAWTAESLPSPDPVRPGCVKSVGSLSSR</sequence>